<dbReference type="Pfam" id="PF00581">
    <property type="entry name" value="Rhodanese"/>
    <property type="match status" value="1"/>
</dbReference>
<feature type="domain" description="Rhodanese" evidence="2">
    <location>
        <begin position="46"/>
        <end position="76"/>
    </location>
</feature>
<dbReference type="CDD" id="cd00158">
    <property type="entry name" value="RHOD"/>
    <property type="match status" value="1"/>
</dbReference>
<dbReference type="AlphaFoldDB" id="A0A1Q8HYS4"/>
<dbReference type="EMBL" id="MSGO01000048">
    <property type="protein sequence ID" value="OLL13993.1"/>
    <property type="molecule type" value="Genomic_DNA"/>
</dbReference>
<feature type="signal peptide" evidence="1">
    <location>
        <begin position="1"/>
        <end position="21"/>
    </location>
</feature>
<dbReference type="InterPro" id="IPR036873">
    <property type="entry name" value="Rhodanese-like_dom_sf"/>
</dbReference>
<sequence length="136" mass="13764">MKRPLRAMTASALLVFCGALALSGCSGSTGSGASPSAHTAPADAKATGPVVIVDLRSAEEFKKGHLEGAVNYDFSSGDFSSQISSLDRSSQYQLYGSADQPKMASAVMRNAGFSGVTELGTLDAAKKTTGANVVAG</sequence>
<dbReference type="InterPro" id="IPR001763">
    <property type="entry name" value="Rhodanese-like_dom"/>
</dbReference>
<dbReference type="Gene3D" id="3.40.250.10">
    <property type="entry name" value="Rhodanese-like domain"/>
    <property type="match status" value="1"/>
</dbReference>
<evidence type="ECO:0000313" key="3">
    <source>
        <dbReference type="EMBL" id="OLL13993.1"/>
    </source>
</evidence>
<keyword evidence="1" id="KW-0732">Signal</keyword>
<dbReference type="RefSeq" id="WP_075250076.1">
    <property type="nucleotide sequence ID" value="NZ_MSGO01000048.1"/>
</dbReference>
<dbReference type="Proteomes" id="UP000185736">
    <property type="component" value="Unassembled WGS sequence"/>
</dbReference>
<evidence type="ECO:0000259" key="2">
    <source>
        <dbReference type="PROSITE" id="PS50206"/>
    </source>
</evidence>
<dbReference type="PROSITE" id="PS51257">
    <property type="entry name" value="PROKAR_LIPOPROTEIN"/>
    <property type="match status" value="1"/>
</dbReference>
<protein>
    <submittedName>
        <fullName evidence="3">Rhodanese</fullName>
    </submittedName>
</protein>
<feature type="chain" id="PRO_5038773947" evidence="1">
    <location>
        <begin position="22"/>
        <end position="136"/>
    </location>
</feature>
<organism evidence="3 4">
    <name type="scientific">Actinomyces oris</name>
    <dbReference type="NCBI Taxonomy" id="544580"/>
    <lineage>
        <taxon>Bacteria</taxon>
        <taxon>Bacillati</taxon>
        <taxon>Actinomycetota</taxon>
        <taxon>Actinomycetes</taxon>
        <taxon>Actinomycetales</taxon>
        <taxon>Actinomycetaceae</taxon>
        <taxon>Actinomyces</taxon>
    </lineage>
</organism>
<comment type="caution">
    <text evidence="3">The sequence shown here is derived from an EMBL/GenBank/DDBJ whole genome shotgun (WGS) entry which is preliminary data.</text>
</comment>
<gene>
    <name evidence="3" type="ORF">BKH32_11005</name>
</gene>
<proteinExistence type="predicted"/>
<dbReference type="PROSITE" id="PS50206">
    <property type="entry name" value="RHODANESE_3"/>
    <property type="match status" value="1"/>
</dbReference>
<evidence type="ECO:0000256" key="1">
    <source>
        <dbReference type="SAM" id="SignalP"/>
    </source>
</evidence>
<accession>A0A1Q8HYS4</accession>
<evidence type="ECO:0000313" key="4">
    <source>
        <dbReference type="Proteomes" id="UP000185736"/>
    </source>
</evidence>
<name>A0A1Q8HYS4_9ACTO</name>
<dbReference type="SUPFAM" id="SSF52821">
    <property type="entry name" value="Rhodanese/Cell cycle control phosphatase"/>
    <property type="match status" value="1"/>
</dbReference>
<reference evidence="3 4" key="1">
    <citation type="submission" date="2016-12" db="EMBL/GenBank/DDBJ databases">
        <title>Genomic comparison of strains in the 'Actinomyces naeslundii' group.</title>
        <authorList>
            <person name="Mughal S.R."/>
            <person name="Do T."/>
            <person name="Gilbert S.C."/>
            <person name="Witherden E.A."/>
            <person name="Didelot X."/>
            <person name="Beighton D."/>
        </authorList>
    </citation>
    <scope>NUCLEOTIDE SEQUENCE [LARGE SCALE GENOMIC DNA]</scope>
    <source>
        <strain evidence="3 4">S64C</strain>
    </source>
</reference>